<proteinExistence type="inferred from homology"/>
<dbReference type="InterPro" id="IPR015883">
    <property type="entry name" value="Glyco_hydro_20_cat"/>
</dbReference>
<comment type="caution">
    <text evidence="5">The sequence shown here is derived from an EMBL/GenBank/DDBJ whole genome shotgun (WGS) entry which is preliminary data.</text>
</comment>
<feature type="domain" description="Glycoside Hydrolase 20C C-terminal" evidence="4">
    <location>
        <begin position="420"/>
        <end position="606"/>
    </location>
</feature>
<evidence type="ECO:0000259" key="3">
    <source>
        <dbReference type="Pfam" id="PF00728"/>
    </source>
</evidence>
<evidence type="ECO:0000259" key="4">
    <source>
        <dbReference type="Pfam" id="PF18088"/>
    </source>
</evidence>
<comment type="similarity">
    <text evidence="1">Belongs to the glycosyl hydrolase 20 family.</text>
</comment>
<reference evidence="6" key="1">
    <citation type="journal article" date="2019" name="Int. J. Syst. Evol. Microbiol.">
        <title>The Global Catalogue of Microorganisms (GCM) 10K type strain sequencing project: providing services to taxonomists for standard genome sequencing and annotation.</title>
        <authorList>
            <consortium name="The Broad Institute Genomics Platform"/>
            <consortium name="The Broad Institute Genome Sequencing Center for Infectious Disease"/>
            <person name="Wu L."/>
            <person name="Ma J."/>
        </authorList>
    </citation>
    <scope>NUCLEOTIDE SEQUENCE [LARGE SCALE GENOMIC DNA]</scope>
    <source>
        <strain evidence="6">CGMCC 1.19032</strain>
    </source>
</reference>
<dbReference type="InterPro" id="IPR038901">
    <property type="entry name" value="HEXDC-like"/>
</dbReference>
<evidence type="ECO:0000256" key="2">
    <source>
        <dbReference type="ARBA" id="ARBA00022801"/>
    </source>
</evidence>
<dbReference type="Proteomes" id="UP001595969">
    <property type="component" value="Unassembled WGS sequence"/>
</dbReference>
<name>A0ABV9MZG9_9ENTE</name>
<dbReference type="RefSeq" id="WP_204654797.1">
    <property type="nucleotide sequence ID" value="NZ_JAFBFD010000039.1"/>
</dbReference>
<accession>A0ABV9MZG9</accession>
<dbReference type="Gene3D" id="1.20.120.670">
    <property type="entry name" value="N-acetyl-b-d-glucoasminidase"/>
    <property type="match status" value="1"/>
</dbReference>
<dbReference type="EMBL" id="JBHSGS010000050">
    <property type="protein sequence ID" value="MFC4719953.1"/>
    <property type="molecule type" value="Genomic_DNA"/>
</dbReference>
<evidence type="ECO:0000313" key="5">
    <source>
        <dbReference type="EMBL" id="MFC4719953.1"/>
    </source>
</evidence>
<keyword evidence="6" id="KW-1185">Reference proteome</keyword>
<evidence type="ECO:0000313" key="6">
    <source>
        <dbReference type="Proteomes" id="UP001595969"/>
    </source>
</evidence>
<organism evidence="5 6">
    <name type="scientific">Enterococcus lemanii</name>
    <dbReference type="NCBI Taxonomy" id="1159752"/>
    <lineage>
        <taxon>Bacteria</taxon>
        <taxon>Bacillati</taxon>
        <taxon>Bacillota</taxon>
        <taxon>Bacilli</taxon>
        <taxon>Lactobacillales</taxon>
        <taxon>Enterococcaceae</taxon>
        <taxon>Enterococcus</taxon>
    </lineage>
</organism>
<sequence>MKALHFTGDLTLIEKGVKLLSNKLNFTWASDGTMIQVRQQGTDLIVSKSEDEIKIVFDKPAHFFRGLTLLLKHWDDPSYELHETPHFDLIGPMVDTSRNAVPTIEKIKELLETCSTMGLNQFMLYMEDTYEIPEYPYFGYMRGRYTYEQLKELDDYGFALGIEVIPSIQVLGHLKNPLKWNFAREMKDTEDILLVDEPKTYAFLEKAIQAASKPFRTKKIHIGMDEAHTLGLGRYLQKNGFTNRFDIMNRHLAKVLEITNQLDLEVEMWSDMYFRLGSKTGDYYDPEFDIPKEVVANIPDVKMVYWDYYHHNEAEYHHLLESHKLLEKPIVFAGGIWTWNGIAPNYGKSIASTQAALNACKKQGIQSIYATLWGDDGAETPLDSALLGLQLFAEHQFNEEVSDELLAQRFNEIQNEEMAAFLLLDLFDQTPGVAPNNPDASAVSKIILYQDLLLGLYDETISHFDLTTHYTELAKQLKQAHYSEKISPMFHHYTLLADLLAIKADLGNQLQKAYLAQDKEEMTRQLKTIARAKELVEELRLSHRQLWFEANKPFGWEILDIRYGGILSRIDTTVWRITEWLTDNDPIEELAEMKRPFDGPYLMPEGMIGRNLYHGIISPSKLSDV</sequence>
<dbReference type="Pfam" id="PF18088">
    <property type="entry name" value="Glyco_H_20C_C"/>
    <property type="match status" value="1"/>
</dbReference>
<dbReference type="Pfam" id="PF00728">
    <property type="entry name" value="Glyco_hydro_20"/>
    <property type="match status" value="1"/>
</dbReference>
<protein>
    <submittedName>
        <fullName evidence="5">Beta-N-acetylhexosaminidase</fullName>
    </submittedName>
</protein>
<keyword evidence="2" id="KW-0378">Hydrolase</keyword>
<dbReference type="Gene3D" id="3.20.20.80">
    <property type="entry name" value="Glycosidases"/>
    <property type="match status" value="1"/>
</dbReference>
<evidence type="ECO:0000256" key="1">
    <source>
        <dbReference type="ARBA" id="ARBA00006285"/>
    </source>
</evidence>
<dbReference type="SUPFAM" id="SSF51445">
    <property type="entry name" value="(Trans)glycosidases"/>
    <property type="match status" value="1"/>
</dbReference>
<dbReference type="PANTHER" id="PTHR21040">
    <property type="entry name" value="BCDNA.GH04120"/>
    <property type="match status" value="1"/>
</dbReference>
<dbReference type="CDD" id="cd06565">
    <property type="entry name" value="GH20_GcnA-like"/>
    <property type="match status" value="1"/>
</dbReference>
<gene>
    <name evidence="5" type="ORF">ACFO5I_09465</name>
</gene>
<dbReference type="PANTHER" id="PTHR21040:SF8">
    <property type="entry name" value="BCDNA.GH04120"/>
    <property type="match status" value="1"/>
</dbReference>
<feature type="domain" description="Glycoside hydrolase family 20 catalytic" evidence="3">
    <location>
        <begin position="91"/>
        <end position="273"/>
    </location>
</feature>
<dbReference type="InterPro" id="IPR017853">
    <property type="entry name" value="GH"/>
</dbReference>
<dbReference type="InterPro" id="IPR041063">
    <property type="entry name" value="Glyco_H_20C_C"/>
</dbReference>